<name>A0A3G5ALC8_9VIRU</name>
<accession>A0A3G5ALC8</accession>
<reference evidence="1" key="1">
    <citation type="submission" date="2018-10" db="EMBL/GenBank/DDBJ databases">
        <title>Hidden diversity of soil giant viruses.</title>
        <authorList>
            <person name="Schulz F."/>
            <person name="Alteio L."/>
            <person name="Goudeau D."/>
            <person name="Ryan E.M."/>
            <person name="Malmstrom R.R."/>
            <person name="Blanchard J."/>
            <person name="Woyke T."/>
        </authorList>
    </citation>
    <scope>NUCLEOTIDE SEQUENCE</scope>
    <source>
        <strain evidence="1">SYV1</strain>
    </source>
</reference>
<proteinExistence type="predicted"/>
<gene>
    <name evidence="1" type="ORF">Sylvanvirus26_13</name>
</gene>
<evidence type="ECO:0000313" key="1">
    <source>
        <dbReference type="EMBL" id="AYV87123.1"/>
    </source>
</evidence>
<dbReference type="EMBL" id="MK072532">
    <property type="protein sequence ID" value="AYV87123.1"/>
    <property type="molecule type" value="Genomic_DNA"/>
</dbReference>
<organism evidence="1">
    <name type="scientific">Sylvanvirus sp</name>
    <dbReference type="NCBI Taxonomy" id="2487774"/>
    <lineage>
        <taxon>Viruses</taxon>
    </lineage>
</organism>
<sequence>MSESTTAKVSSSFMSTLSVLSTPIFAHPKTTACLLAFSLVGAYGHYYKKREWCPFIQWKEWYQNKTK</sequence>
<protein>
    <submittedName>
        <fullName evidence="1">Uncharacterized protein</fullName>
    </submittedName>
</protein>